<evidence type="ECO:0000259" key="2">
    <source>
        <dbReference type="PROSITE" id="PS50076"/>
    </source>
</evidence>
<dbReference type="InterPro" id="IPR036869">
    <property type="entry name" value="J_dom_sf"/>
</dbReference>
<dbReference type="PRINTS" id="PR00625">
    <property type="entry name" value="JDOMAIN"/>
</dbReference>
<keyword evidence="1" id="KW-0472">Membrane</keyword>
<dbReference type="InterPro" id="IPR001623">
    <property type="entry name" value="DnaJ_domain"/>
</dbReference>
<keyword evidence="1" id="KW-0812">Transmembrane</keyword>
<keyword evidence="1" id="KW-1133">Transmembrane helix</keyword>
<dbReference type="InterPro" id="IPR018253">
    <property type="entry name" value="DnaJ_domain_CS"/>
</dbReference>
<evidence type="ECO:0000313" key="4">
    <source>
        <dbReference type="Proteomes" id="UP001627284"/>
    </source>
</evidence>
<gene>
    <name evidence="3" type="ORF">AABB24_022695</name>
</gene>
<dbReference type="EMBL" id="JBJKTR010000013">
    <property type="protein sequence ID" value="KAL3349731.1"/>
    <property type="molecule type" value="Genomic_DNA"/>
</dbReference>
<protein>
    <recommendedName>
        <fullName evidence="2">J domain-containing protein</fullName>
    </recommendedName>
</protein>
<feature type="transmembrane region" description="Helical" evidence="1">
    <location>
        <begin position="41"/>
        <end position="71"/>
    </location>
</feature>
<dbReference type="Gene3D" id="1.10.287.110">
    <property type="entry name" value="DnaJ domain"/>
    <property type="match status" value="1"/>
</dbReference>
<comment type="caution">
    <text evidence="3">The sequence shown here is derived from an EMBL/GenBank/DDBJ whole genome shotgun (WGS) entry which is preliminary data.</text>
</comment>
<name>A0ABD2T0S0_9SOLN</name>
<feature type="transmembrane region" description="Helical" evidence="1">
    <location>
        <begin position="77"/>
        <end position="98"/>
    </location>
</feature>
<dbReference type="PANTHER" id="PTHR44743">
    <property type="entry name" value="PUTATIVE, EXPRESSED-RELATED"/>
    <property type="match status" value="1"/>
</dbReference>
<reference evidence="3 4" key="1">
    <citation type="submission" date="2024-05" db="EMBL/GenBank/DDBJ databases">
        <title>De novo assembly of an allotetraploid wild potato.</title>
        <authorList>
            <person name="Hosaka A.J."/>
        </authorList>
    </citation>
    <scope>NUCLEOTIDE SEQUENCE [LARGE SCALE GENOMIC DNA]</scope>
    <source>
        <tissue evidence="3">Young leaves</tissue>
    </source>
</reference>
<dbReference type="PROSITE" id="PS00636">
    <property type="entry name" value="DNAJ_1"/>
    <property type="match status" value="1"/>
</dbReference>
<sequence>LLSSRTFFLRHNLFSCLDIFVFPSFNTNLTKSSSPRYTLRFCLHLFFCLFKFKIIASVSLWFVTAFIYGLIELITFFLYSVPVNLGTVSVFASIFWDFGSDLETKQKTVMDREGGSAGSCYYSVLGIRNDASCSDIRSAYRKLALKWHPDRWAKNPSVAGEAKLRFQKIQEAYSVLSDQDKRSMYDAGFLDMLEEDEGMGDFLHDLMNRMDQNVGAAEESLEDLQRSFVDMFGGDLAKMMNDETPTAKKRARDSCCSTRAASKRNNVNVSFNGTC</sequence>
<dbReference type="Pfam" id="PF00226">
    <property type="entry name" value="DnaJ"/>
    <property type="match status" value="1"/>
</dbReference>
<dbReference type="Proteomes" id="UP001627284">
    <property type="component" value="Unassembled WGS sequence"/>
</dbReference>
<organism evidence="3 4">
    <name type="scientific">Solanum stoloniferum</name>
    <dbReference type="NCBI Taxonomy" id="62892"/>
    <lineage>
        <taxon>Eukaryota</taxon>
        <taxon>Viridiplantae</taxon>
        <taxon>Streptophyta</taxon>
        <taxon>Embryophyta</taxon>
        <taxon>Tracheophyta</taxon>
        <taxon>Spermatophyta</taxon>
        <taxon>Magnoliopsida</taxon>
        <taxon>eudicotyledons</taxon>
        <taxon>Gunneridae</taxon>
        <taxon>Pentapetalae</taxon>
        <taxon>asterids</taxon>
        <taxon>lamiids</taxon>
        <taxon>Solanales</taxon>
        <taxon>Solanaceae</taxon>
        <taxon>Solanoideae</taxon>
        <taxon>Solaneae</taxon>
        <taxon>Solanum</taxon>
    </lineage>
</organism>
<proteinExistence type="predicted"/>
<dbReference type="PANTHER" id="PTHR44743:SF11">
    <property type="entry name" value="PUTATIVE, EXPRESSED-RELATED"/>
    <property type="match status" value="1"/>
</dbReference>
<evidence type="ECO:0000313" key="3">
    <source>
        <dbReference type="EMBL" id="KAL3349731.1"/>
    </source>
</evidence>
<dbReference type="SUPFAM" id="SSF46565">
    <property type="entry name" value="Chaperone J-domain"/>
    <property type="match status" value="1"/>
</dbReference>
<dbReference type="PROSITE" id="PS50076">
    <property type="entry name" value="DNAJ_2"/>
    <property type="match status" value="1"/>
</dbReference>
<dbReference type="AlphaFoldDB" id="A0ABD2T0S0"/>
<keyword evidence="4" id="KW-1185">Reference proteome</keyword>
<feature type="non-terminal residue" evidence="3">
    <location>
        <position position="1"/>
    </location>
</feature>
<accession>A0ABD2T0S0</accession>
<feature type="domain" description="J" evidence="2">
    <location>
        <begin position="120"/>
        <end position="189"/>
    </location>
</feature>
<dbReference type="SMART" id="SM00271">
    <property type="entry name" value="DnaJ"/>
    <property type="match status" value="1"/>
</dbReference>
<dbReference type="CDD" id="cd06257">
    <property type="entry name" value="DnaJ"/>
    <property type="match status" value="1"/>
</dbReference>
<evidence type="ECO:0000256" key="1">
    <source>
        <dbReference type="SAM" id="Phobius"/>
    </source>
</evidence>